<dbReference type="Proteomes" id="UP001596174">
    <property type="component" value="Unassembled WGS sequence"/>
</dbReference>
<proteinExistence type="predicted"/>
<dbReference type="CDD" id="cd07377">
    <property type="entry name" value="WHTH_GntR"/>
    <property type="match status" value="1"/>
</dbReference>
<dbReference type="EMBL" id="JBHSQJ010000084">
    <property type="protein sequence ID" value="MFC5909627.1"/>
    <property type="molecule type" value="Genomic_DNA"/>
</dbReference>
<evidence type="ECO:0000259" key="4">
    <source>
        <dbReference type="PROSITE" id="PS50949"/>
    </source>
</evidence>
<dbReference type="SUPFAM" id="SSF46785">
    <property type="entry name" value="Winged helix' DNA-binding domain"/>
    <property type="match status" value="1"/>
</dbReference>
<dbReference type="Pfam" id="PF07729">
    <property type="entry name" value="FCD"/>
    <property type="match status" value="1"/>
</dbReference>
<keyword evidence="2" id="KW-0238">DNA-binding</keyword>
<accession>A0ABW1G629</accession>
<dbReference type="PROSITE" id="PS50949">
    <property type="entry name" value="HTH_GNTR"/>
    <property type="match status" value="1"/>
</dbReference>
<dbReference type="InterPro" id="IPR008920">
    <property type="entry name" value="TF_FadR/GntR_C"/>
</dbReference>
<dbReference type="SMART" id="SM00895">
    <property type="entry name" value="FCD"/>
    <property type="match status" value="1"/>
</dbReference>
<dbReference type="SMART" id="SM00345">
    <property type="entry name" value="HTH_GNTR"/>
    <property type="match status" value="1"/>
</dbReference>
<keyword evidence="3" id="KW-0804">Transcription</keyword>
<dbReference type="SUPFAM" id="SSF48008">
    <property type="entry name" value="GntR ligand-binding domain-like"/>
    <property type="match status" value="1"/>
</dbReference>
<dbReference type="PANTHER" id="PTHR43537:SF45">
    <property type="entry name" value="GNTR FAMILY REGULATORY PROTEIN"/>
    <property type="match status" value="1"/>
</dbReference>
<sequence length="243" mass="27676">MSSPPPAQPSPLRPLAQQRSLREQITAALRDEMMTGRLPAGTRFTVKEIADLYGVSATPVREALVDLTSQALLWMEHNRGYRVPLFTWEHYAEIVDARSLVTDGFFGRLRSGAQRVDLSTLPAIRRRAQDAQRAARAGQLDILVGCDRRFWLSLGELLGNRRLTDYLDWLRVQYWIFAAPYLRGRADIARYCWDRHLELVDRLEARDAAGVQELLRTYNQESLEQMAALCGAPVVPPQRTVED</sequence>
<keyword evidence="6" id="KW-1185">Reference proteome</keyword>
<evidence type="ECO:0000256" key="1">
    <source>
        <dbReference type="ARBA" id="ARBA00023015"/>
    </source>
</evidence>
<dbReference type="RefSeq" id="WP_380585589.1">
    <property type="nucleotide sequence ID" value="NZ_JBHSQJ010000084.1"/>
</dbReference>
<dbReference type="Gene3D" id="1.20.120.530">
    <property type="entry name" value="GntR ligand-binding domain-like"/>
    <property type="match status" value="1"/>
</dbReference>
<evidence type="ECO:0000313" key="5">
    <source>
        <dbReference type="EMBL" id="MFC5909627.1"/>
    </source>
</evidence>
<dbReference type="InterPro" id="IPR000524">
    <property type="entry name" value="Tscrpt_reg_HTH_GntR"/>
</dbReference>
<evidence type="ECO:0000256" key="3">
    <source>
        <dbReference type="ARBA" id="ARBA00023163"/>
    </source>
</evidence>
<dbReference type="InterPro" id="IPR011711">
    <property type="entry name" value="GntR_C"/>
</dbReference>
<gene>
    <name evidence="5" type="ORF">ACFP3V_20725</name>
</gene>
<dbReference type="Gene3D" id="1.10.10.10">
    <property type="entry name" value="Winged helix-like DNA-binding domain superfamily/Winged helix DNA-binding domain"/>
    <property type="match status" value="1"/>
</dbReference>
<dbReference type="Pfam" id="PF00392">
    <property type="entry name" value="GntR"/>
    <property type="match status" value="1"/>
</dbReference>
<evidence type="ECO:0000313" key="6">
    <source>
        <dbReference type="Proteomes" id="UP001596174"/>
    </source>
</evidence>
<evidence type="ECO:0000256" key="2">
    <source>
        <dbReference type="ARBA" id="ARBA00023125"/>
    </source>
</evidence>
<dbReference type="PANTHER" id="PTHR43537">
    <property type="entry name" value="TRANSCRIPTIONAL REGULATOR, GNTR FAMILY"/>
    <property type="match status" value="1"/>
</dbReference>
<protein>
    <submittedName>
        <fullName evidence="5">GntR family transcriptional regulator</fullName>
    </submittedName>
</protein>
<comment type="caution">
    <text evidence="5">The sequence shown here is derived from an EMBL/GenBank/DDBJ whole genome shotgun (WGS) entry which is preliminary data.</text>
</comment>
<name>A0ABW1G629_9ACTN</name>
<organism evidence="5 6">
    <name type="scientific">Streptacidiphilus monticola</name>
    <dbReference type="NCBI Taxonomy" id="2161674"/>
    <lineage>
        <taxon>Bacteria</taxon>
        <taxon>Bacillati</taxon>
        <taxon>Actinomycetota</taxon>
        <taxon>Actinomycetes</taxon>
        <taxon>Kitasatosporales</taxon>
        <taxon>Streptomycetaceae</taxon>
        <taxon>Streptacidiphilus</taxon>
    </lineage>
</organism>
<reference evidence="6" key="1">
    <citation type="journal article" date="2019" name="Int. J. Syst. Evol. Microbiol.">
        <title>The Global Catalogue of Microorganisms (GCM) 10K type strain sequencing project: providing services to taxonomists for standard genome sequencing and annotation.</title>
        <authorList>
            <consortium name="The Broad Institute Genomics Platform"/>
            <consortium name="The Broad Institute Genome Sequencing Center for Infectious Disease"/>
            <person name="Wu L."/>
            <person name="Ma J."/>
        </authorList>
    </citation>
    <scope>NUCLEOTIDE SEQUENCE [LARGE SCALE GENOMIC DNA]</scope>
    <source>
        <strain evidence="6">JCM 4816</strain>
    </source>
</reference>
<feature type="domain" description="HTH gntR-type" evidence="4">
    <location>
        <begin position="19"/>
        <end position="86"/>
    </location>
</feature>
<keyword evidence="1" id="KW-0805">Transcription regulation</keyword>
<dbReference type="InterPro" id="IPR036390">
    <property type="entry name" value="WH_DNA-bd_sf"/>
</dbReference>
<dbReference type="InterPro" id="IPR036388">
    <property type="entry name" value="WH-like_DNA-bd_sf"/>
</dbReference>